<dbReference type="AlphaFoldDB" id="A0A7R9MEM9"/>
<dbReference type="GO" id="GO:0005524">
    <property type="term" value="F:ATP binding"/>
    <property type="evidence" value="ECO:0007669"/>
    <property type="project" value="UniProtKB-KW"/>
</dbReference>
<proteinExistence type="inferred from homology"/>
<feature type="domain" description="Protein kinase" evidence="6">
    <location>
        <begin position="1"/>
        <end position="168"/>
    </location>
</feature>
<keyword evidence="2" id="KW-0547">Nucleotide-binding</keyword>
<dbReference type="PROSITE" id="PS00108">
    <property type="entry name" value="PROTEIN_KINASE_ST"/>
    <property type="match status" value="1"/>
</dbReference>
<dbReference type="EMBL" id="CAJPVJ010015714">
    <property type="protein sequence ID" value="CAG2175925.1"/>
    <property type="molecule type" value="Genomic_DNA"/>
</dbReference>
<dbReference type="OrthoDB" id="5864419at2759"/>
<evidence type="ECO:0000256" key="5">
    <source>
        <dbReference type="ARBA" id="ARBA00037982"/>
    </source>
</evidence>
<evidence type="ECO:0000256" key="3">
    <source>
        <dbReference type="ARBA" id="ARBA00022777"/>
    </source>
</evidence>
<keyword evidence="8" id="KW-1185">Reference proteome</keyword>
<dbReference type="GO" id="GO:0005634">
    <property type="term" value="C:nucleus"/>
    <property type="evidence" value="ECO:0007669"/>
    <property type="project" value="TreeGrafter"/>
</dbReference>
<evidence type="ECO:0000313" key="8">
    <source>
        <dbReference type="Proteomes" id="UP000728032"/>
    </source>
</evidence>
<dbReference type="InterPro" id="IPR050339">
    <property type="entry name" value="CC_SR_Kinase"/>
</dbReference>
<dbReference type="PROSITE" id="PS50011">
    <property type="entry name" value="PROTEIN_KINASE_DOM"/>
    <property type="match status" value="1"/>
</dbReference>
<sequence length="205" mass="23946">MDLYEYFISCEMFRQILEAVNYLHEMNPKIIHKDLKPDNILIAQNVRDGRFLKLCDFGLSTVHDKRVHYRTTRQHMADIGNIRYIAPEVFQGKKYNHKCDVYALALIGGNIFDLDVFDLNISQTYSTAHTTLTAPVLELQTLLASMFTSTWAKRPECREVIDKHHEWSIDKNILTNDTEFDGTLQRLEANDNSFFYLFLISILYA</sequence>
<dbReference type="GO" id="GO:0005737">
    <property type="term" value="C:cytoplasm"/>
    <property type="evidence" value="ECO:0007669"/>
    <property type="project" value="TreeGrafter"/>
</dbReference>
<dbReference type="Pfam" id="PF00069">
    <property type="entry name" value="Pkinase"/>
    <property type="match status" value="1"/>
</dbReference>
<comment type="similarity">
    <text evidence="5">Belongs to the protein kinase superfamily. Ser/Thr protein kinase family. GCN2 subfamily.</text>
</comment>
<dbReference type="InterPro" id="IPR008271">
    <property type="entry name" value="Ser/Thr_kinase_AS"/>
</dbReference>
<dbReference type="GO" id="GO:0004672">
    <property type="term" value="F:protein kinase activity"/>
    <property type="evidence" value="ECO:0007669"/>
    <property type="project" value="InterPro"/>
</dbReference>
<keyword evidence="1" id="KW-0808">Transferase</keyword>
<protein>
    <recommendedName>
        <fullName evidence="6">Protein kinase domain-containing protein</fullName>
    </recommendedName>
</protein>
<keyword evidence="3" id="KW-0418">Kinase</keyword>
<dbReference type="EMBL" id="OC930539">
    <property type="protein sequence ID" value="CAD7658739.1"/>
    <property type="molecule type" value="Genomic_DNA"/>
</dbReference>
<dbReference type="SUPFAM" id="SSF56112">
    <property type="entry name" value="Protein kinase-like (PK-like)"/>
    <property type="match status" value="1"/>
</dbReference>
<evidence type="ECO:0000256" key="4">
    <source>
        <dbReference type="ARBA" id="ARBA00022840"/>
    </source>
</evidence>
<evidence type="ECO:0000313" key="7">
    <source>
        <dbReference type="EMBL" id="CAD7658739.1"/>
    </source>
</evidence>
<dbReference type="SMART" id="SM00220">
    <property type="entry name" value="S_TKc"/>
    <property type="match status" value="1"/>
</dbReference>
<dbReference type="InterPro" id="IPR000719">
    <property type="entry name" value="Prot_kinase_dom"/>
</dbReference>
<organism evidence="7">
    <name type="scientific">Oppiella nova</name>
    <dbReference type="NCBI Taxonomy" id="334625"/>
    <lineage>
        <taxon>Eukaryota</taxon>
        <taxon>Metazoa</taxon>
        <taxon>Ecdysozoa</taxon>
        <taxon>Arthropoda</taxon>
        <taxon>Chelicerata</taxon>
        <taxon>Arachnida</taxon>
        <taxon>Acari</taxon>
        <taxon>Acariformes</taxon>
        <taxon>Sarcoptiformes</taxon>
        <taxon>Oribatida</taxon>
        <taxon>Brachypylina</taxon>
        <taxon>Oppioidea</taxon>
        <taxon>Oppiidae</taxon>
        <taxon>Oppiella</taxon>
    </lineage>
</organism>
<dbReference type="PANTHER" id="PTHR11042">
    <property type="entry name" value="EUKARYOTIC TRANSLATION INITIATION FACTOR 2-ALPHA KINASE EIF2-ALPHA KINASE -RELATED"/>
    <property type="match status" value="1"/>
</dbReference>
<dbReference type="Gene3D" id="1.10.510.10">
    <property type="entry name" value="Transferase(Phosphotransferase) domain 1"/>
    <property type="match status" value="1"/>
</dbReference>
<gene>
    <name evidence="7" type="ORF">ONB1V03_LOCUS15359</name>
</gene>
<keyword evidence="4" id="KW-0067">ATP-binding</keyword>
<evidence type="ECO:0000256" key="1">
    <source>
        <dbReference type="ARBA" id="ARBA00022679"/>
    </source>
</evidence>
<dbReference type="Proteomes" id="UP000728032">
    <property type="component" value="Unassembled WGS sequence"/>
</dbReference>
<evidence type="ECO:0000256" key="2">
    <source>
        <dbReference type="ARBA" id="ARBA00022741"/>
    </source>
</evidence>
<evidence type="ECO:0000259" key="6">
    <source>
        <dbReference type="PROSITE" id="PS50011"/>
    </source>
</evidence>
<name>A0A7R9MEM9_9ACAR</name>
<dbReference type="InterPro" id="IPR011009">
    <property type="entry name" value="Kinase-like_dom_sf"/>
</dbReference>
<reference evidence="7" key="1">
    <citation type="submission" date="2020-11" db="EMBL/GenBank/DDBJ databases">
        <authorList>
            <person name="Tran Van P."/>
        </authorList>
    </citation>
    <scope>NUCLEOTIDE SEQUENCE</scope>
</reference>
<accession>A0A7R9MEM9</accession>